<protein>
    <submittedName>
        <fullName evidence="1">Uncharacterized protein</fullName>
    </submittedName>
</protein>
<comment type="caution">
    <text evidence="1">The sequence shown here is derived from an EMBL/GenBank/DDBJ whole genome shotgun (WGS) entry which is preliminary data.</text>
</comment>
<sequence>MKQSLARISSQIGSCQKKYHMITTPGSQPTLKSVLSSNEAIYKAKIIIAQWFYDACISLMKYSHHMALVSKVIEQIGLKVDVQLWLMDDLIKGKKL</sequence>
<accession>A0A371EA78</accession>
<reference evidence="1" key="1">
    <citation type="submission" date="2018-05" db="EMBL/GenBank/DDBJ databases">
        <title>Draft genome of Mucuna pruriens seed.</title>
        <authorList>
            <person name="Nnadi N.E."/>
            <person name="Vos R."/>
            <person name="Hasami M.H."/>
            <person name="Devisetty U.K."/>
            <person name="Aguiy J.C."/>
        </authorList>
    </citation>
    <scope>NUCLEOTIDE SEQUENCE [LARGE SCALE GENOMIC DNA]</scope>
    <source>
        <strain evidence="1">JCA_2017</strain>
    </source>
</reference>
<organism evidence="1 2">
    <name type="scientific">Mucuna pruriens</name>
    <name type="common">Velvet bean</name>
    <name type="synonym">Dolichos pruriens</name>
    <dbReference type="NCBI Taxonomy" id="157652"/>
    <lineage>
        <taxon>Eukaryota</taxon>
        <taxon>Viridiplantae</taxon>
        <taxon>Streptophyta</taxon>
        <taxon>Embryophyta</taxon>
        <taxon>Tracheophyta</taxon>
        <taxon>Spermatophyta</taxon>
        <taxon>Magnoliopsida</taxon>
        <taxon>eudicotyledons</taxon>
        <taxon>Gunneridae</taxon>
        <taxon>Pentapetalae</taxon>
        <taxon>rosids</taxon>
        <taxon>fabids</taxon>
        <taxon>Fabales</taxon>
        <taxon>Fabaceae</taxon>
        <taxon>Papilionoideae</taxon>
        <taxon>50 kb inversion clade</taxon>
        <taxon>NPAAA clade</taxon>
        <taxon>indigoferoid/millettioid clade</taxon>
        <taxon>Phaseoleae</taxon>
        <taxon>Mucuna</taxon>
    </lineage>
</organism>
<keyword evidence="2" id="KW-1185">Reference proteome</keyword>
<name>A0A371EA78_MUCPR</name>
<dbReference type="AlphaFoldDB" id="A0A371EA78"/>
<dbReference type="EMBL" id="QJKJ01015199">
    <property type="protein sequence ID" value="RDX62917.1"/>
    <property type="molecule type" value="Genomic_DNA"/>
</dbReference>
<gene>
    <name evidence="1" type="ORF">CR513_58710</name>
</gene>
<evidence type="ECO:0000313" key="2">
    <source>
        <dbReference type="Proteomes" id="UP000257109"/>
    </source>
</evidence>
<proteinExistence type="predicted"/>
<evidence type="ECO:0000313" key="1">
    <source>
        <dbReference type="EMBL" id="RDX62917.1"/>
    </source>
</evidence>
<feature type="non-terminal residue" evidence="1">
    <location>
        <position position="1"/>
    </location>
</feature>
<dbReference type="OrthoDB" id="1430651at2759"/>
<dbReference type="Proteomes" id="UP000257109">
    <property type="component" value="Unassembled WGS sequence"/>
</dbReference>